<comment type="caution">
    <text evidence="2">The sequence shown here is derived from an EMBL/GenBank/DDBJ whole genome shotgun (WGS) entry which is preliminary data.</text>
</comment>
<evidence type="ECO:0000313" key="3">
    <source>
        <dbReference type="Proteomes" id="UP000250321"/>
    </source>
</evidence>
<keyword evidence="3" id="KW-1185">Reference proteome</keyword>
<keyword evidence="1" id="KW-1133">Transmembrane helix</keyword>
<organism evidence="2 3">
    <name type="scientific">Prunus yedoensis var. nudiflora</name>
    <dbReference type="NCBI Taxonomy" id="2094558"/>
    <lineage>
        <taxon>Eukaryota</taxon>
        <taxon>Viridiplantae</taxon>
        <taxon>Streptophyta</taxon>
        <taxon>Embryophyta</taxon>
        <taxon>Tracheophyta</taxon>
        <taxon>Spermatophyta</taxon>
        <taxon>Magnoliopsida</taxon>
        <taxon>eudicotyledons</taxon>
        <taxon>Gunneridae</taxon>
        <taxon>Pentapetalae</taxon>
        <taxon>rosids</taxon>
        <taxon>fabids</taxon>
        <taxon>Rosales</taxon>
        <taxon>Rosaceae</taxon>
        <taxon>Amygdaloideae</taxon>
        <taxon>Amygdaleae</taxon>
        <taxon>Prunus</taxon>
    </lineage>
</organism>
<accession>A0A315AGQ5</accession>
<protein>
    <submittedName>
        <fullName evidence="2">Uncharacterized protein</fullName>
    </submittedName>
</protein>
<gene>
    <name evidence="2" type="ORF">Pyn_32014</name>
</gene>
<sequence>MATLTLSVSCVKEGERCSALLPVYACLGRGVNMMQLLEIALVDEMDKAPDLTHCNLALLMFWWTCYHLLPIVLVVMSLITTLNVVLKAGQLLTWSAVNV</sequence>
<feature type="transmembrane region" description="Helical" evidence="1">
    <location>
        <begin position="60"/>
        <end position="86"/>
    </location>
</feature>
<keyword evidence="1" id="KW-0812">Transmembrane</keyword>
<proteinExistence type="predicted"/>
<dbReference type="AlphaFoldDB" id="A0A315AGQ5"/>
<name>A0A315AGQ5_PRUYE</name>
<dbReference type="Proteomes" id="UP000250321">
    <property type="component" value="Unassembled WGS sequence"/>
</dbReference>
<evidence type="ECO:0000313" key="2">
    <source>
        <dbReference type="EMBL" id="PQQ13426.1"/>
    </source>
</evidence>
<reference evidence="2 3" key="1">
    <citation type="submission" date="2018-02" db="EMBL/GenBank/DDBJ databases">
        <title>Draft genome of wild Prunus yedoensis var. nudiflora.</title>
        <authorList>
            <person name="Baek S."/>
            <person name="Kim J.-H."/>
            <person name="Choi K."/>
            <person name="Kim G.-B."/>
            <person name="Cho A."/>
            <person name="Jang H."/>
            <person name="Shin C.-H."/>
            <person name="Yu H.-J."/>
            <person name="Mun J.-H."/>
        </authorList>
    </citation>
    <scope>NUCLEOTIDE SEQUENCE [LARGE SCALE GENOMIC DNA]</scope>
    <source>
        <strain evidence="3">cv. Jeju island</strain>
        <tissue evidence="2">Leaf</tissue>
    </source>
</reference>
<evidence type="ECO:0000256" key="1">
    <source>
        <dbReference type="SAM" id="Phobius"/>
    </source>
</evidence>
<keyword evidence="1" id="KW-0472">Membrane</keyword>
<dbReference type="EMBL" id="PJQY01000301">
    <property type="protein sequence ID" value="PQQ13426.1"/>
    <property type="molecule type" value="Genomic_DNA"/>
</dbReference>